<sequence length="73" mass="8022">MDEPNGRPDVVGCPTNTAKIAVARRLFQHRGWVSNDPDIIKDIHSLGEQEQSIQMSNHVSSTTVCSFGSITKI</sequence>
<reference evidence="1 2" key="1">
    <citation type="submission" date="2023-09" db="EMBL/GenBank/DDBJ databases">
        <title>Genomes of two closely related lineages of the louse Polyplax serrata with different host specificities.</title>
        <authorList>
            <person name="Martinu J."/>
            <person name="Tarabai H."/>
            <person name="Stefka J."/>
            <person name="Hypsa V."/>
        </authorList>
    </citation>
    <scope>NUCLEOTIDE SEQUENCE [LARGE SCALE GENOMIC DNA]</scope>
    <source>
        <strain evidence="1">98ZLc_SE</strain>
    </source>
</reference>
<dbReference type="Proteomes" id="UP001359485">
    <property type="component" value="Unassembled WGS sequence"/>
</dbReference>
<proteinExistence type="predicted"/>
<name>A0ABR1AFK5_POLSC</name>
<evidence type="ECO:0000313" key="1">
    <source>
        <dbReference type="EMBL" id="KAK6618106.1"/>
    </source>
</evidence>
<accession>A0ABR1AFK5</accession>
<dbReference type="EMBL" id="JAWJWF010000050">
    <property type="protein sequence ID" value="KAK6618106.1"/>
    <property type="molecule type" value="Genomic_DNA"/>
</dbReference>
<keyword evidence="2" id="KW-1185">Reference proteome</keyword>
<organism evidence="1 2">
    <name type="scientific">Polyplax serrata</name>
    <name type="common">Common mouse louse</name>
    <dbReference type="NCBI Taxonomy" id="468196"/>
    <lineage>
        <taxon>Eukaryota</taxon>
        <taxon>Metazoa</taxon>
        <taxon>Ecdysozoa</taxon>
        <taxon>Arthropoda</taxon>
        <taxon>Hexapoda</taxon>
        <taxon>Insecta</taxon>
        <taxon>Pterygota</taxon>
        <taxon>Neoptera</taxon>
        <taxon>Paraneoptera</taxon>
        <taxon>Psocodea</taxon>
        <taxon>Troctomorpha</taxon>
        <taxon>Phthiraptera</taxon>
        <taxon>Anoplura</taxon>
        <taxon>Polyplacidae</taxon>
        <taxon>Polyplax</taxon>
    </lineage>
</organism>
<gene>
    <name evidence="1" type="ORF">RUM44_002549</name>
</gene>
<comment type="caution">
    <text evidence="1">The sequence shown here is derived from an EMBL/GenBank/DDBJ whole genome shotgun (WGS) entry which is preliminary data.</text>
</comment>
<evidence type="ECO:0000313" key="2">
    <source>
        <dbReference type="Proteomes" id="UP001359485"/>
    </source>
</evidence>
<protein>
    <submittedName>
        <fullName evidence="1">Uncharacterized protein</fullName>
    </submittedName>
</protein>